<proteinExistence type="inferred from homology"/>
<protein>
    <submittedName>
        <fullName evidence="5">Gfo/Idh/MocA family protein</fullName>
    </submittedName>
</protein>
<dbReference type="InterPro" id="IPR055170">
    <property type="entry name" value="GFO_IDH_MocA-like_dom"/>
</dbReference>
<evidence type="ECO:0000256" key="1">
    <source>
        <dbReference type="ARBA" id="ARBA00010928"/>
    </source>
</evidence>
<dbReference type="InterPro" id="IPR008354">
    <property type="entry name" value="Glc-Fru_OxRdtase_bac"/>
</dbReference>
<dbReference type="PANTHER" id="PTHR22604:SF105">
    <property type="entry name" value="TRANS-1,2-DIHYDROBENZENE-1,2-DIOL DEHYDROGENASE"/>
    <property type="match status" value="1"/>
</dbReference>
<dbReference type="Pfam" id="PF22725">
    <property type="entry name" value="GFO_IDH_MocA_C3"/>
    <property type="match status" value="1"/>
</dbReference>
<dbReference type="InterPro" id="IPR050984">
    <property type="entry name" value="Gfo/Idh/MocA_domain"/>
</dbReference>
<dbReference type="InterPro" id="IPR000683">
    <property type="entry name" value="Gfo/Idh/MocA-like_OxRdtase_N"/>
</dbReference>
<dbReference type="PRINTS" id="PR01775">
    <property type="entry name" value="GLFROXRDTASE"/>
</dbReference>
<dbReference type="Gene3D" id="3.40.50.720">
    <property type="entry name" value="NAD(P)-binding Rossmann-like Domain"/>
    <property type="match status" value="1"/>
</dbReference>
<evidence type="ECO:0000313" key="5">
    <source>
        <dbReference type="EMBL" id="MFD0861135.1"/>
    </source>
</evidence>
<evidence type="ECO:0000256" key="2">
    <source>
        <dbReference type="ARBA" id="ARBA00023002"/>
    </source>
</evidence>
<dbReference type="PANTHER" id="PTHR22604">
    <property type="entry name" value="OXIDOREDUCTASES"/>
    <property type="match status" value="1"/>
</dbReference>
<dbReference type="SUPFAM" id="SSF51735">
    <property type="entry name" value="NAD(P)-binding Rossmann-fold domains"/>
    <property type="match status" value="1"/>
</dbReference>
<comment type="caution">
    <text evidence="5">The sequence shown here is derived from an EMBL/GenBank/DDBJ whole genome shotgun (WGS) entry which is preliminary data.</text>
</comment>
<dbReference type="SUPFAM" id="SSF55347">
    <property type="entry name" value="Glyceraldehyde-3-phosphate dehydrogenase-like, C-terminal domain"/>
    <property type="match status" value="1"/>
</dbReference>
<evidence type="ECO:0000259" key="4">
    <source>
        <dbReference type="Pfam" id="PF22725"/>
    </source>
</evidence>
<dbReference type="Gene3D" id="3.30.360.10">
    <property type="entry name" value="Dihydrodipicolinate Reductase, domain 2"/>
    <property type="match status" value="1"/>
</dbReference>
<accession>A0ABW3CVE3</accession>
<gene>
    <name evidence="5" type="ORF">ACFQ1M_02855</name>
</gene>
<reference evidence="6" key="1">
    <citation type="journal article" date="2019" name="Int. J. Syst. Evol. Microbiol.">
        <title>The Global Catalogue of Microorganisms (GCM) 10K type strain sequencing project: providing services to taxonomists for standard genome sequencing and annotation.</title>
        <authorList>
            <consortium name="The Broad Institute Genomics Platform"/>
            <consortium name="The Broad Institute Genome Sequencing Center for Infectious Disease"/>
            <person name="Wu L."/>
            <person name="Ma J."/>
        </authorList>
    </citation>
    <scope>NUCLEOTIDE SEQUENCE [LARGE SCALE GENOMIC DNA]</scope>
    <source>
        <strain evidence="6">CCUG 62952</strain>
    </source>
</reference>
<sequence>MSYNRRKFIRNAGLIIGASTLPISWSFATSKQKKLGVCLVGLGYYSTDLLAPALQLTEHCQLTGIVTGSPWKIPVWQRRYGIKDSNVYNYDNMHRIADNPEIDVIYIVLPTGLHAKYAIKAANAGKHVWCEKPMARTEMECQSIIDACNKNKVKLSIGYRMQHEPNTQKIISWANSKPFGKIKTLIAEAGYYDSRSDHWKQNKEMGGGAMYDMGVYPLNAARYTTGEEPIAVLKASHTTKRPNIYTEVDETTHFTLEFPSGAVAYGKTSFGQGMNTLQVTCEKGSYGLRPFQSYSGIQGKASDGTLLNQRVDNQQAKQMDDDALAILNDTAVMVPGEEGMRDIRIVEAIYEAAESKKMVKL</sequence>
<comment type="similarity">
    <text evidence="1">Belongs to the Gfo/Idh/MocA family.</text>
</comment>
<dbReference type="RefSeq" id="WP_386403582.1">
    <property type="nucleotide sequence ID" value="NZ_JBHTJH010000003.1"/>
</dbReference>
<name>A0ABW3CVE3_9FLAO</name>
<feature type="domain" description="Gfo/Idh/MocA-like oxidoreductase N-terminal" evidence="3">
    <location>
        <begin position="36"/>
        <end position="159"/>
    </location>
</feature>
<keyword evidence="2" id="KW-0560">Oxidoreductase</keyword>
<dbReference type="Proteomes" id="UP001596978">
    <property type="component" value="Unassembled WGS sequence"/>
</dbReference>
<evidence type="ECO:0000259" key="3">
    <source>
        <dbReference type="Pfam" id="PF01408"/>
    </source>
</evidence>
<keyword evidence="6" id="KW-1185">Reference proteome</keyword>
<dbReference type="Pfam" id="PF01408">
    <property type="entry name" value="GFO_IDH_MocA"/>
    <property type="match status" value="1"/>
</dbReference>
<dbReference type="InterPro" id="IPR036291">
    <property type="entry name" value="NAD(P)-bd_dom_sf"/>
</dbReference>
<dbReference type="EMBL" id="JBHTJH010000003">
    <property type="protein sequence ID" value="MFD0861135.1"/>
    <property type="molecule type" value="Genomic_DNA"/>
</dbReference>
<evidence type="ECO:0000313" key="6">
    <source>
        <dbReference type="Proteomes" id="UP001596978"/>
    </source>
</evidence>
<feature type="domain" description="GFO/IDH/MocA-like oxidoreductase" evidence="4">
    <location>
        <begin position="170"/>
        <end position="286"/>
    </location>
</feature>
<organism evidence="5 6">
    <name type="scientific">Sungkyunkwania multivorans</name>
    <dbReference type="NCBI Taxonomy" id="1173618"/>
    <lineage>
        <taxon>Bacteria</taxon>
        <taxon>Pseudomonadati</taxon>
        <taxon>Bacteroidota</taxon>
        <taxon>Flavobacteriia</taxon>
        <taxon>Flavobacteriales</taxon>
        <taxon>Flavobacteriaceae</taxon>
        <taxon>Sungkyunkwania</taxon>
    </lineage>
</organism>